<dbReference type="RefSeq" id="WP_154435703.1">
    <property type="nucleotide sequence ID" value="NZ_VUNC01000006.1"/>
</dbReference>
<dbReference type="GO" id="GO:0005524">
    <property type="term" value="F:ATP binding"/>
    <property type="evidence" value="ECO:0007669"/>
    <property type="project" value="UniProtKB-KW"/>
</dbReference>
<evidence type="ECO:0000313" key="2">
    <source>
        <dbReference type="Proteomes" id="UP000469325"/>
    </source>
</evidence>
<accession>A0A6N7XQ05</accession>
<dbReference type="AlphaFoldDB" id="A0A6N7XQ05"/>
<name>A0A6N7XQ05_9ACTN</name>
<keyword evidence="1" id="KW-0547">Nucleotide-binding</keyword>
<reference evidence="1 2" key="1">
    <citation type="submission" date="2019-08" db="EMBL/GenBank/DDBJ databases">
        <title>In-depth cultivation of the pig gut microbiome towards novel bacterial diversity and tailored functional studies.</title>
        <authorList>
            <person name="Wylensek D."/>
            <person name="Hitch T.C.A."/>
            <person name="Clavel T."/>
        </authorList>
    </citation>
    <scope>NUCLEOTIDE SEQUENCE [LARGE SCALE GENOMIC DNA]</scope>
    <source>
        <strain evidence="1 2">CA-Schmier-601-WT-1</strain>
    </source>
</reference>
<comment type="caution">
    <text evidence="1">The sequence shown here is derived from an EMBL/GenBank/DDBJ whole genome shotgun (WGS) entry which is preliminary data.</text>
</comment>
<proteinExistence type="predicted"/>
<gene>
    <name evidence="1" type="ORF">FYJ68_08070</name>
</gene>
<dbReference type="EMBL" id="VUNC01000006">
    <property type="protein sequence ID" value="MST73064.1"/>
    <property type="molecule type" value="Genomic_DNA"/>
</dbReference>
<sequence>MSESNVSLSVPAEAGYARAVRMMAANLAVMCDMSVDDVEDVRMAAEEGFVYSCATAPKACDVSFSMGDGAFSMDFSLGERDIEEAEPTEDLGLVELLLQAVCDECEVAGGALHLVKRNGGAHA</sequence>
<dbReference type="Proteomes" id="UP000469325">
    <property type="component" value="Unassembled WGS sequence"/>
</dbReference>
<keyword evidence="2" id="KW-1185">Reference proteome</keyword>
<keyword evidence="1" id="KW-0067">ATP-binding</keyword>
<protein>
    <submittedName>
        <fullName evidence="1">ATP-binding protein</fullName>
    </submittedName>
</protein>
<evidence type="ECO:0000313" key="1">
    <source>
        <dbReference type="EMBL" id="MST73064.1"/>
    </source>
</evidence>
<organism evidence="1 2">
    <name type="scientific">Olsenella porci</name>
    <dbReference type="NCBI Taxonomy" id="2652279"/>
    <lineage>
        <taxon>Bacteria</taxon>
        <taxon>Bacillati</taxon>
        <taxon>Actinomycetota</taxon>
        <taxon>Coriobacteriia</taxon>
        <taxon>Coriobacteriales</taxon>
        <taxon>Atopobiaceae</taxon>
        <taxon>Olsenella</taxon>
    </lineage>
</organism>